<dbReference type="Proteomes" id="UP001372338">
    <property type="component" value="Unassembled WGS sequence"/>
</dbReference>
<proteinExistence type="predicted"/>
<name>A0AAN9HQS3_CROPI</name>
<keyword evidence="2" id="KW-1185">Reference proteome</keyword>
<protein>
    <submittedName>
        <fullName evidence="1">Uncharacterized protein</fullName>
    </submittedName>
</protein>
<evidence type="ECO:0000313" key="1">
    <source>
        <dbReference type="EMBL" id="KAK7245686.1"/>
    </source>
</evidence>
<dbReference type="AlphaFoldDB" id="A0AAN9HQS3"/>
<organism evidence="1 2">
    <name type="scientific">Crotalaria pallida</name>
    <name type="common">Smooth rattlebox</name>
    <name type="synonym">Crotalaria striata</name>
    <dbReference type="NCBI Taxonomy" id="3830"/>
    <lineage>
        <taxon>Eukaryota</taxon>
        <taxon>Viridiplantae</taxon>
        <taxon>Streptophyta</taxon>
        <taxon>Embryophyta</taxon>
        <taxon>Tracheophyta</taxon>
        <taxon>Spermatophyta</taxon>
        <taxon>Magnoliopsida</taxon>
        <taxon>eudicotyledons</taxon>
        <taxon>Gunneridae</taxon>
        <taxon>Pentapetalae</taxon>
        <taxon>rosids</taxon>
        <taxon>fabids</taxon>
        <taxon>Fabales</taxon>
        <taxon>Fabaceae</taxon>
        <taxon>Papilionoideae</taxon>
        <taxon>50 kb inversion clade</taxon>
        <taxon>genistoids sensu lato</taxon>
        <taxon>core genistoids</taxon>
        <taxon>Crotalarieae</taxon>
        <taxon>Crotalaria</taxon>
    </lineage>
</organism>
<dbReference type="EMBL" id="JAYWIO010000008">
    <property type="protein sequence ID" value="KAK7245686.1"/>
    <property type="molecule type" value="Genomic_DNA"/>
</dbReference>
<evidence type="ECO:0000313" key="2">
    <source>
        <dbReference type="Proteomes" id="UP001372338"/>
    </source>
</evidence>
<sequence length="201" mass="22051">MVDLVGYLHSLITKNTRANVLYCSDAISSYDALNNTPCLLPTGISKVSAQQVRLYLWQLLNFDYSKQSPVAYVPIMSCADVGVGVGKELDDGVVAVSGWDVGEDLMFLGFCGYFDMLCGGSLGKGDTAAKQTERDAVVDDDYSDEELDADELERRIWRGTRCVLKGEFFLAGIMNKINQRTRVLNDHIVLNVLSISSSSSV</sequence>
<gene>
    <name evidence="1" type="ORF">RIF29_40535</name>
</gene>
<comment type="caution">
    <text evidence="1">The sequence shown here is derived from an EMBL/GenBank/DDBJ whole genome shotgun (WGS) entry which is preliminary data.</text>
</comment>
<accession>A0AAN9HQS3</accession>
<reference evidence="1 2" key="1">
    <citation type="submission" date="2024-01" db="EMBL/GenBank/DDBJ databases">
        <title>The genomes of 5 underutilized Papilionoideae crops provide insights into root nodulation and disease resistanc.</title>
        <authorList>
            <person name="Yuan L."/>
        </authorList>
    </citation>
    <scope>NUCLEOTIDE SEQUENCE [LARGE SCALE GENOMIC DNA]</scope>
    <source>
        <strain evidence="1">ZHUSHIDOU_FW_LH</strain>
        <tissue evidence="1">Leaf</tissue>
    </source>
</reference>